<name>A0A1N7LVQ9_9GAMM</name>
<dbReference type="Proteomes" id="UP000185639">
    <property type="component" value="Unassembled WGS sequence"/>
</dbReference>
<dbReference type="InterPro" id="IPR018490">
    <property type="entry name" value="cNMP-bd_dom_sf"/>
</dbReference>
<sequence>MRPVTREEYPLENLHRIVSGVTFFKELLKTDPEQFELLMTQARFVTAEQNEIVLHKGDGANVLYFLLRGELDVIADDHAEEALGTINPGEPFGVMAMVLNFKRSASIRVSSKNALLAGIEFDHFRHNDNASIFSLTTRITFFRMLNSNIRWALERNKMESPDHALVQRIRSLPIYSGEKNTAAELHALMELAHLQAELLRDWNDASLSDN</sequence>
<protein>
    <submittedName>
        <fullName evidence="2">Cyclic nucleotide-binding domain-containing protein</fullName>
    </submittedName>
</protein>
<accession>A0A1N7LVQ9</accession>
<dbReference type="InterPro" id="IPR014710">
    <property type="entry name" value="RmlC-like_jellyroll"/>
</dbReference>
<dbReference type="Gene3D" id="2.60.120.10">
    <property type="entry name" value="Jelly Rolls"/>
    <property type="match status" value="1"/>
</dbReference>
<evidence type="ECO:0000313" key="3">
    <source>
        <dbReference type="Proteomes" id="UP000185639"/>
    </source>
</evidence>
<dbReference type="Pfam" id="PF00027">
    <property type="entry name" value="cNMP_binding"/>
    <property type="match status" value="1"/>
</dbReference>
<dbReference type="InterPro" id="IPR000595">
    <property type="entry name" value="cNMP-bd_dom"/>
</dbReference>
<dbReference type="CDD" id="cd00038">
    <property type="entry name" value="CAP_ED"/>
    <property type="match status" value="1"/>
</dbReference>
<feature type="domain" description="Cyclic nucleotide-binding" evidence="1">
    <location>
        <begin position="23"/>
        <end position="126"/>
    </location>
</feature>
<dbReference type="SMART" id="SM00100">
    <property type="entry name" value="cNMP"/>
    <property type="match status" value="1"/>
</dbReference>
<proteinExistence type="predicted"/>
<dbReference type="STRING" id="484498.SAMN05421686_104246"/>
<dbReference type="EMBL" id="FTOH01000004">
    <property type="protein sequence ID" value="SIS77884.1"/>
    <property type="molecule type" value="Genomic_DNA"/>
</dbReference>
<dbReference type="SUPFAM" id="SSF51206">
    <property type="entry name" value="cAMP-binding domain-like"/>
    <property type="match status" value="1"/>
</dbReference>
<reference evidence="3" key="1">
    <citation type="submission" date="2017-01" db="EMBL/GenBank/DDBJ databases">
        <authorList>
            <person name="Varghese N."/>
            <person name="Submissions S."/>
        </authorList>
    </citation>
    <scope>NUCLEOTIDE SEQUENCE [LARGE SCALE GENOMIC DNA]</scope>
    <source>
        <strain evidence="3">DSM 24913</strain>
    </source>
</reference>
<dbReference type="PROSITE" id="PS50042">
    <property type="entry name" value="CNMP_BINDING_3"/>
    <property type="match status" value="1"/>
</dbReference>
<evidence type="ECO:0000313" key="2">
    <source>
        <dbReference type="EMBL" id="SIS77884.1"/>
    </source>
</evidence>
<organism evidence="2 3">
    <name type="scientific">Thalassolituus maritimus</name>
    <dbReference type="NCBI Taxonomy" id="484498"/>
    <lineage>
        <taxon>Bacteria</taxon>
        <taxon>Pseudomonadati</taxon>
        <taxon>Pseudomonadota</taxon>
        <taxon>Gammaproteobacteria</taxon>
        <taxon>Oceanospirillales</taxon>
        <taxon>Oceanospirillaceae</taxon>
        <taxon>Thalassolituus</taxon>
    </lineage>
</organism>
<gene>
    <name evidence="2" type="ORF">SAMN05421686_104246</name>
</gene>
<keyword evidence="3" id="KW-1185">Reference proteome</keyword>
<dbReference type="RefSeq" id="WP_076515091.1">
    <property type="nucleotide sequence ID" value="NZ_FTOH01000004.1"/>
</dbReference>
<dbReference type="AlphaFoldDB" id="A0A1N7LVQ9"/>
<dbReference type="OrthoDB" id="5729906at2"/>
<evidence type="ECO:0000259" key="1">
    <source>
        <dbReference type="PROSITE" id="PS50042"/>
    </source>
</evidence>